<evidence type="ECO:0000256" key="2">
    <source>
        <dbReference type="SAM" id="Phobius"/>
    </source>
</evidence>
<feature type="region of interest" description="Disordered" evidence="1">
    <location>
        <begin position="670"/>
        <end position="697"/>
    </location>
</feature>
<keyword evidence="6" id="KW-1185">Reference proteome</keyword>
<dbReference type="OrthoDB" id="23692at2"/>
<feature type="transmembrane region" description="Helical" evidence="2">
    <location>
        <begin position="195"/>
        <end position="215"/>
    </location>
</feature>
<dbReference type="CDD" id="cd01949">
    <property type="entry name" value="GGDEF"/>
    <property type="match status" value="1"/>
</dbReference>
<keyword evidence="2" id="KW-0812">Transmembrane</keyword>
<dbReference type="GO" id="GO:0071111">
    <property type="term" value="F:cyclic-guanylate-specific phosphodiesterase activity"/>
    <property type="evidence" value="ECO:0007669"/>
    <property type="project" value="InterPro"/>
</dbReference>
<dbReference type="InterPro" id="IPR001633">
    <property type="entry name" value="EAL_dom"/>
</dbReference>
<feature type="transmembrane region" description="Helical" evidence="2">
    <location>
        <begin position="83"/>
        <end position="105"/>
    </location>
</feature>
<dbReference type="InterPro" id="IPR029787">
    <property type="entry name" value="Nucleotide_cyclase"/>
</dbReference>
<dbReference type="SMART" id="SM00052">
    <property type="entry name" value="EAL"/>
    <property type="match status" value="1"/>
</dbReference>
<name>A0A8J3EU13_9ACTN</name>
<keyword evidence="2" id="KW-0472">Membrane</keyword>
<dbReference type="Pfam" id="PF00990">
    <property type="entry name" value="GGDEF"/>
    <property type="match status" value="1"/>
</dbReference>
<evidence type="ECO:0000313" key="6">
    <source>
        <dbReference type="Proteomes" id="UP000650511"/>
    </source>
</evidence>
<dbReference type="Gene3D" id="3.30.70.270">
    <property type="match status" value="1"/>
</dbReference>
<feature type="transmembrane region" description="Helical" evidence="2">
    <location>
        <begin position="158"/>
        <end position="183"/>
    </location>
</feature>
<dbReference type="InterPro" id="IPR000160">
    <property type="entry name" value="GGDEF_dom"/>
</dbReference>
<dbReference type="Pfam" id="PF00563">
    <property type="entry name" value="EAL"/>
    <property type="match status" value="1"/>
</dbReference>
<dbReference type="AlphaFoldDB" id="A0A8J3EU13"/>
<gene>
    <name evidence="5" type="ORF">GCM10011354_17850</name>
</gene>
<dbReference type="SUPFAM" id="SSF55073">
    <property type="entry name" value="Nucleotide cyclase"/>
    <property type="match status" value="1"/>
</dbReference>
<comment type="caution">
    <text evidence="5">The sequence shown here is derived from an EMBL/GenBank/DDBJ whole genome shotgun (WGS) entry which is preliminary data.</text>
</comment>
<dbReference type="SMART" id="SM00267">
    <property type="entry name" value="GGDEF"/>
    <property type="match status" value="1"/>
</dbReference>
<dbReference type="PROSITE" id="PS50883">
    <property type="entry name" value="EAL"/>
    <property type="match status" value="1"/>
</dbReference>
<feature type="transmembrane region" description="Helical" evidence="2">
    <location>
        <begin position="45"/>
        <end position="63"/>
    </location>
</feature>
<dbReference type="InterPro" id="IPR035919">
    <property type="entry name" value="EAL_sf"/>
</dbReference>
<proteinExistence type="predicted"/>
<dbReference type="Gene3D" id="3.20.20.450">
    <property type="entry name" value="EAL domain"/>
    <property type="match status" value="1"/>
</dbReference>
<dbReference type="PANTHER" id="PTHR33121:SF70">
    <property type="entry name" value="SIGNALING PROTEIN YKOW"/>
    <property type="match status" value="1"/>
</dbReference>
<evidence type="ECO:0000256" key="1">
    <source>
        <dbReference type="SAM" id="MobiDB-lite"/>
    </source>
</evidence>
<dbReference type="EMBL" id="BMHA01000006">
    <property type="protein sequence ID" value="GGI06190.1"/>
    <property type="molecule type" value="Genomic_DNA"/>
</dbReference>
<evidence type="ECO:0000259" key="3">
    <source>
        <dbReference type="PROSITE" id="PS50883"/>
    </source>
</evidence>
<dbReference type="InterPro" id="IPR043128">
    <property type="entry name" value="Rev_trsase/Diguanyl_cyclase"/>
</dbReference>
<dbReference type="SUPFAM" id="SSF141868">
    <property type="entry name" value="EAL domain-like"/>
    <property type="match status" value="1"/>
</dbReference>
<accession>A0A8J3EU13</accession>
<feature type="transmembrane region" description="Helical" evidence="2">
    <location>
        <begin position="117"/>
        <end position="138"/>
    </location>
</feature>
<keyword evidence="2" id="KW-1133">Transmembrane helix</keyword>
<dbReference type="CDD" id="cd01948">
    <property type="entry name" value="EAL"/>
    <property type="match status" value="1"/>
</dbReference>
<sequence>MRDRSRGAHLAPVLRPDGFAVWWWLSVLAAAAVLALLLGPDLPAAIVAAGPGFWLLFGFVVLGELRPVVASGRVDPEGVTLSTAFLFAVLLRWGPELALFSVVAAAAVGETARRKRLFAASFNGAQYVLSYGAAWAVLHAAGWQASPQAPATLPPGALWLVLLAAGVYHLINLGVVGTAIGLVERRPVRAAVFENVAYFTMTTGAVLALSPLVVVVLAVDWAFLPLLLLPLFLLWKTAAMSLEREERSLHDGLTGLANRTLLADRVHAHLAAGRPGALCLLDLDRFKEVNDTLGHAVGDDLLVRVAERLRDAIGDQGIAARIGGDEFVLLLESADEAEALATLSCLGRTLLQPYELGGARLEVEVSIGLAMLGTHGGDLEVLQRHADAAMYAAKEAGDLVAVFRPGLQQSVPSRLSLLAELRGATQRGELEVHYQPQVAVVGGAPRGMEALVRWRHPQRGLLPPAEFLPLAERTAVMRSVTSAVLEQVLGQLAVWQQAGLAVPVAVNVSLHDLADPAFAGRVRDGLRDHGVPPDLLTLEITEEALVGDPGRALATLDACRATGVELSLDDFGTGHSSLLRLKRLPVSEVKIDRSFVRSLDEAPDGPDAAIVRSVVELTRGLGLRCVAEGVETRRALAVLRRIGCDVAQGFLVARPLPSGEATEWLRGALARGSRPGEDRAGRSTTSASLRGGLSPLR</sequence>
<dbReference type="PROSITE" id="PS50887">
    <property type="entry name" value="GGDEF"/>
    <property type="match status" value="1"/>
</dbReference>
<evidence type="ECO:0000313" key="5">
    <source>
        <dbReference type="EMBL" id="GGI06190.1"/>
    </source>
</evidence>
<dbReference type="NCBIfam" id="TIGR00254">
    <property type="entry name" value="GGDEF"/>
    <property type="match status" value="1"/>
</dbReference>
<reference evidence="5" key="2">
    <citation type="submission" date="2020-09" db="EMBL/GenBank/DDBJ databases">
        <authorList>
            <person name="Sun Q."/>
            <person name="Zhou Y."/>
        </authorList>
    </citation>
    <scope>NUCLEOTIDE SEQUENCE</scope>
    <source>
        <strain evidence="5">CGMCC 1.14988</strain>
    </source>
</reference>
<reference evidence="5" key="1">
    <citation type="journal article" date="2014" name="Int. J. Syst. Evol. Microbiol.">
        <title>Complete genome sequence of Corynebacterium casei LMG S-19264T (=DSM 44701T), isolated from a smear-ripened cheese.</title>
        <authorList>
            <consortium name="US DOE Joint Genome Institute (JGI-PGF)"/>
            <person name="Walter F."/>
            <person name="Albersmeier A."/>
            <person name="Kalinowski J."/>
            <person name="Ruckert C."/>
        </authorList>
    </citation>
    <scope>NUCLEOTIDE SEQUENCE</scope>
    <source>
        <strain evidence="5">CGMCC 1.14988</strain>
    </source>
</reference>
<dbReference type="Proteomes" id="UP000650511">
    <property type="component" value="Unassembled WGS sequence"/>
</dbReference>
<feature type="domain" description="EAL" evidence="3">
    <location>
        <begin position="414"/>
        <end position="669"/>
    </location>
</feature>
<dbReference type="PANTHER" id="PTHR33121">
    <property type="entry name" value="CYCLIC DI-GMP PHOSPHODIESTERASE PDEF"/>
    <property type="match status" value="1"/>
</dbReference>
<protein>
    <submittedName>
        <fullName evidence="5">GGDEF-domain containing protein</fullName>
    </submittedName>
</protein>
<dbReference type="InterPro" id="IPR050706">
    <property type="entry name" value="Cyclic-di-GMP_PDE-like"/>
</dbReference>
<organism evidence="5 6">
    <name type="scientific">Egicoccus halophilus</name>
    <dbReference type="NCBI Taxonomy" id="1670830"/>
    <lineage>
        <taxon>Bacteria</taxon>
        <taxon>Bacillati</taxon>
        <taxon>Actinomycetota</taxon>
        <taxon>Nitriliruptoria</taxon>
        <taxon>Egicoccales</taxon>
        <taxon>Egicoccaceae</taxon>
        <taxon>Egicoccus</taxon>
    </lineage>
</organism>
<feature type="domain" description="GGDEF" evidence="4">
    <location>
        <begin position="274"/>
        <end position="405"/>
    </location>
</feature>
<evidence type="ECO:0000259" key="4">
    <source>
        <dbReference type="PROSITE" id="PS50887"/>
    </source>
</evidence>
<feature type="transmembrane region" description="Helical" evidence="2">
    <location>
        <begin position="20"/>
        <end position="38"/>
    </location>
</feature>
<dbReference type="RefSeq" id="WP_130650638.1">
    <property type="nucleotide sequence ID" value="NZ_BMHA01000006.1"/>
</dbReference>